<gene>
    <name evidence="3" type="ORF">KsCSTR_00170</name>
    <name evidence="4" type="ORF">KSMBR1_2141</name>
    <name evidence="2" type="ORF">kustc0428</name>
</gene>
<name>Q1PVB5_KUEST</name>
<reference evidence="4" key="3">
    <citation type="submission" date="2017-10" db="EMBL/GenBank/DDBJ databases">
        <authorList>
            <person name="Banno H."/>
            <person name="Chua N.-H."/>
        </authorList>
    </citation>
    <scope>NUCLEOTIDE SEQUENCE [LARGE SCALE GENOMIC DNA]</scope>
    <source>
        <strain evidence="4">Kuenenia_mbr1_ru-nijmegen</strain>
    </source>
</reference>
<keyword evidence="1" id="KW-1133">Transmembrane helix</keyword>
<evidence type="ECO:0000256" key="1">
    <source>
        <dbReference type="SAM" id="Phobius"/>
    </source>
</evidence>
<reference evidence="2" key="1">
    <citation type="journal article" date="2006" name="Nature">
        <title>Deciphering the evolution and metabolism of an anammox bacterium from a community genome.</title>
        <authorList>
            <person name="Strous M."/>
            <person name="Pelletier E."/>
            <person name="Mangenot S."/>
            <person name="Rattei T."/>
            <person name="Lehner A."/>
            <person name="Taylor M.W."/>
            <person name="Horn M."/>
            <person name="Daims H."/>
            <person name="Bartol-Mavel D."/>
            <person name="Wincker P."/>
            <person name="Barbe V."/>
            <person name="Fonknechten N."/>
            <person name="Vallenet D."/>
            <person name="Segurens B."/>
            <person name="Schenowitz-Truong C."/>
            <person name="Medigue C."/>
            <person name="Collingro A."/>
            <person name="Snel B."/>
            <person name="Dutilh B.E."/>
            <person name="OpDenCamp H.J.M."/>
            <person name="vanDerDrift C."/>
            <person name="Cirpus I."/>
            <person name="vanDePas-Schoonen K.T."/>
            <person name="Harhangi H.R."/>
            <person name="vanNiftrik L."/>
            <person name="Schmid M."/>
            <person name="Keltjens J."/>
            <person name="vanDeVossenberg J."/>
            <person name="Kartal B."/>
            <person name="Meier H."/>
            <person name="Frishman D."/>
            <person name="Huynen M.A."/>
            <person name="Mewes H."/>
            <person name="Weissenbach J."/>
            <person name="Jetten M.S.M."/>
            <person name="Wagner M."/>
            <person name="LePaslier D."/>
        </authorList>
    </citation>
    <scope>NUCLEOTIDE SEQUENCE</scope>
</reference>
<sequence>MKQQALAHFTDTYLAAIGFFLFFFVFLGILFWIQRKGAAKHYDYMSHLPLREEERS</sequence>
<dbReference type="Proteomes" id="UP000501926">
    <property type="component" value="Chromosome"/>
</dbReference>
<evidence type="ECO:0000313" key="3">
    <source>
        <dbReference type="EMBL" id="QII09396.1"/>
    </source>
</evidence>
<evidence type="ECO:0000313" key="4">
    <source>
        <dbReference type="EMBL" id="SOH04638.1"/>
    </source>
</evidence>
<dbReference type="EMBL" id="CP049055">
    <property type="protein sequence ID" value="QII09396.1"/>
    <property type="molecule type" value="Genomic_DNA"/>
</dbReference>
<reference evidence="3 6" key="5">
    <citation type="submission" date="2020-02" db="EMBL/GenBank/DDBJ databases">
        <title>Newly sequenced genome of strain CSTR1 showed variability in Candidatus Kuenenia stuttgartiensis genomes.</title>
        <authorList>
            <person name="Ding C."/>
            <person name="Adrian L."/>
        </authorList>
    </citation>
    <scope>NUCLEOTIDE SEQUENCE [LARGE SCALE GENOMIC DNA]</scope>
    <source>
        <strain evidence="3 6">CSTR1</strain>
    </source>
</reference>
<keyword evidence="1" id="KW-0472">Membrane</keyword>
<accession>Q1PVB5</accession>
<keyword evidence="1" id="KW-0812">Transmembrane</keyword>
<dbReference type="AlphaFoldDB" id="Q1PVB5"/>
<organism evidence="2">
    <name type="scientific">Kuenenia stuttgartiensis</name>
    <dbReference type="NCBI Taxonomy" id="174633"/>
    <lineage>
        <taxon>Bacteria</taxon>
        <taxon>Pseudomonadati</taxon>
        <taxon>Planctomycetota</taxon>
        <taxon>Candidatus Brocadiia</taxon>
        <taxon>Candidatus Brocadiales</taxon>
        <taxon>Candidatus Brocadiaceae</taxon>
        <taxon>Candidatus Kuenenia</taxon>
    </lineage>
</organism>
<dbReference type="EMBL" id="CT573073">
    <property type="protein sequence ID" value="CAJ71173.1"/>
    <property type="molecule type" value="Genomic_DNA"/>
</dbReference>
<reference evidence="5" key="4">
    <citation type="submission" date="2017-10" db="EMBL/GenBank/DDBJ databases">
        <authorList>
            <person name="Frank J."/>
        </authorList>
    </citation>
    <scope>NUCLEOTIDE SEQUENCE [LARGE SCALE GENOMIC DNA]</scope>
</reference>
<feature type="transmembrane region" description="Helical" evidence="1">
    <location>
        <begin position="12"/>
        <end position="33"/>
    </location>
</feature>
<proteinExistence type="predicted"/>
<evidence type="ECO:0000313" key="2">
    <source>
        <dbReference type="EMBL" id="CAJ71173.1"/>
    </source>
</evidence>
<reference evidence="2" key="2">
    <citation type="submission" date="2006-01" db="EMBL/GenBank/DDBJ databases">
        <authorList>
            <person name="Genoscope"/>
        </authorList>
    </citation>
    <scope>NUCLEOTIDE SEQUENCE</scope>
</reference>
<dbReference type="Proteomes" id="UP000221734">
    <property type="component" value="Chromosome Kuenenia_stuttgartiensis_MBR1"/>
</dbReference>
<evidence type="ECO:0000313" key="6">
    <source>
        <dbReference type="Proteomes" id="UP000501926"/>
    </source>
</evidence>
<keyword evidence="5" id="KW-1185">Reference proteome</keyword>
<dbReference type="RefSeq" id="WP_099325326.1">
    <property type="nucleotide sequence ID" value="NZ_CP049055.1"/>
</dbReference>
<evidence type="ECO:0000313" key="5">
    <source>
        <dbReference type="Proteomes" id="UP000221734"/>
    </source>
</evidence>
<dbReference type="EMBL" id="LT934425">
    <property type="protein sequence ID" value="SOH04638.1"/>
    <property type="molecule type" value="Genomic_DNA"/>
</dbReference>
<evidence type="ECO:0008006" key="7">
    <source>
        <dbReference type="Google" id="ProtNLM"/>
    </source>
</evidence>
<protein>
    <recommendedName>
        <fullName evidence="7">Cbb3-type cytochrome oxidase component FixQ</fullName>
    </recommendedName>
</protein>
<dbReference type="KEGG" id="kst:KSMBR1_2141"/>